<dbReference type="Gene3D" id="2.60.40.830">
    <property type="entry name" value="Cytochrome f large domain"/>
    <property type="match status" value="1"/>
</dbReference>
<reference evidence="18" key="1">
    <citation type="submission" date="2023-12" db="EMBL/GenBank/DDBJ databases">
        <title>Genome assembly of Anisodus tanguticus.</title>
        <authorList>
            <person name="Wang Y.-J."/>
        </authorList>
    </citation>
    <scope>NUCLEOTIDE SEQUENCE</scope>
    <source>
        <strain evidence="18">KB-2021</strain>
        <tissue evidence="18">Leaf</tissue>
    </source>
</reference>
<protein>
    <recommendedName>
        <fullName evidence="4">Cytochrome f</fullName>
    </recommendedName>
</protein>
<dbReference type="GO" id="GO:0020037">
    <property type="term" value="F:heme binding"/>
    <property type="evidence" value="ECO:0007669"/>
    <property type="project" value="InterPro"/>
</dbReference>
<keyword evidence="12" id="KW-1133">Transmembrane helix</keyword>
<comment type="similarity">
    <text evidence="3">Belongs to the cytochrome f family.</text>
</comment>
<dbReference type="PANTHER" id="PTHR33288">
    <property type="match status" value="1"/>
</dbReference>
<keyword evidence="19" id="KW-1185">Reference proteome</keyword>
<gene>
    <name evidence="18" type="ORF">RND71_036915</name>
</gene>
<evidence type="ECO:0000256" key="7">
    <source>
        <dbReference type="ARBA" id="ARBA00022617"/>
    </source>
</evidence>
<proteinExistence type="inferred from homology"/>
<keyword evidence="9" id="KW-0479">Metal-binding</keyword>
<evidence type="ECO:0000256" key="11">
    <source>
        <dbReference type="ARBA" id="ARBA00022982"/>
    </source>
</evidence>
<evidence type="ECO:0000313" key="18">
    <source>
        <dbReference type="EMBL" id="KAK4343821.1"/>
    </source>
</evidence>
<dbReference type="PANTHER" id="PTHR33288:SF10">
    <property type="entry name" value="CYTOCHROME F"/>
    <property type="match status" value="1"/>
</dbReference>
<keyword evidence="13" id="KW-0408">Iron</keyword>
<dbReference type="PRINTS" id="PR00610">
    <property type="entry name" value="CYTOCHROMEF"/>
</dbReference>
<dbReference type="FunFam" id="2.40.50.100:FF:000007">
    <property type="entry name" value="Cytochrome f"/>
    <property type="match status" value="1"/>
</dbReference>
<evidence type="ECO:0000256" key="2">
    <source>
        <dbReference type="ARBA" id="ARBA00003068"/>
    </source>
</evidence>
<dbReference type="EMBL" id="JAVYJV010000020">
    <property type="protein sequence ID" value="KAK4343821.1"/>
    <property type="molecule type" value="Genomic_DNA"/>
</dbReference>
<evidence type="ECO:0000256" key="16">
    <source>
        <dbReference type="ARBA" id="ARBA00025834"/>
    </source>
</evidence>
<evidence type="ECO:0000256" key="13">
    <source>
        <dbReference type="ARBA" id="ARBA00023004"/>
    </source>
</evidence>
<accession>A0AAE1R2N7</accession>
<comment type="function">
    <text evidence="2">Component of the cytochrome b6-f complex, which mediates electron transfer between photosystem II (PSII) and photosystem I (PSI), cyclic electron flow around PSI, and state transitions.</text>
</comment>
<comment type="subcellular location">
    <subcellularLocation>
        <location evidence="17">Plastid thylakoid membrane</location>
        <topology evidence="17">Single-pass membrane protein</topology>
    </subcellularLocation>
</comment>
<dbReference type="GO" id="GO:0015979">
    <property type="term" value="P:photosynthesis"/>
    <property type="evidence" value="ECO:0007669"/>
    <property type="project" value="UniProtKB-KW"/>
</dbReference>
<dbReference type="GO" id="GO:0009055">
    <property type="term" value="F:electron transfer activity"/>
    <property type="evidence" value="ECO:0007669"/>
    <property type="project" value="InterPro"/>
</dbReference>
<evidence type="ECO:0000256" key="17">
    <source>
        <dbReference type="ARBA" id="ARBA00046266"/>
    </source>
</evidence>
<comment type="subunit">
    <text evidence="16">The 4 large subunits of the cytochrome b6-f complex are cytochrome b6, subunit IV (17 kDa polypeptide, PetD), cytochrome f and the Rieske protein, while the 4 small subunits are PetG, PetL, PetM and PetN. The complex functions as a dimer.</text>
</comment>
<evidence type="ECO:0000256" key="10">
    <source>
        <dbReference type="ARBA" id="ARBA00022729"/>
    </source>
</evidence>
<dbReference type="InterPro" id="IPR024058">
    <property type="entry name" value="Cyt-f_TM"/>
</dbReference>
<evidence type="ECO:0000256" key="8">
    <source>
        <dbReference type="ARBA" id="ARBA00022692"/>
    </source>
</evidence>
<name>A0AAE1R2N7_9SOLA</name>
<evidence type="ECO:0000256" key="15">
    <source>
        <dbReference type="ARBA" id="ARBA00023136"/>
    </source>
</evidence>
<keyword evidence="8" id="KW-0812">Transmembrane</keyword>
<dbReference type="GO" id="GO:0009535">
    <property type="term" value="C:chloroplast thylakoid membrane"/>
    <property type="evidence" value="ECO:0007669"/>
    <property type="project" value="TreeGrafter"/>
</dbReference>
<dbReference type="SUPFAM" id="SSF103431">
    <property type="entry name" value="Cytochrome f subunit of the cytochrome b6f complex, transmembrane anchor"/>
    <property type="match status" value="1"/>
</dbReference>
<dbReference type="InterPro" id="IPR036826">
    <property type="entry name" value="Cyt_f_lg_dom_sf"/>
</dbReference>
<evidence type="ECO:0000256" key="12">
    <source>
        <dbReference type="ARBA" id="ARBA00022989"/>
    </source>
</evidence>
<evidence type="ECO:0000256" key="4">
    <source>
        <dbReference type="ARBA" id="ARBA00013528"/>
    </source>
</evidence>
<keyword evidence="10" id="KW-0732">Signal</keyword>
<evidence type="ECO:0000256" key="3">
    <source>
        <dbReference type="ARBA" id="ARBA00008923"/>
    </source>
</evidence>
<keyword evidence="15" id="KW-0472">Membrane</keyword>
<keyword evidence="5" id="KW-0813">Transport</keyword>
<dbReference type="AlphaFoldDB" id="A0AAE1R2N7"/>
<dbReference type="Proteomes" id="UP001291623">
    <property type="component" value="Unassembled WGS sequence"/>
</dbReference>
<comment type="caution">
    <text evidence="18">The sequence shown here is derived from an EMBL/GenBank/DDBJ whole genome shotgun (WGS) entry which is preliminary data.</text>
</comment>
<evidence type="ECO:0000256" key="6">
    <source>
        <dbReference type="ARBA" id="ARBA00022531"/>
    </source>
</evidence>
<evidence type="ECO:0000256" key="1">
    <source>
        <dbReference type="ARBA" id="ARBA00001971"/>
    </source>
</evidence>
<dbReference type="InterPro" id="IPR002325">
    <property type="entry name" value="Cyt_f"/>
</dbReference>
<dbReference type="Gene3D" id="1.20.5.700">
    <property type="entry name" value="Single helix bin"/>
    <property type="match status" value="1"/>
</dbReference>
<dbReference type="PROSITE" id="PS51010">
    <property type="entry name" value="CYTF"/>
    <property type="match status" value="1"/>
</dbReference>
<keyword evidence="14" id="KW-0793">Thylakoid</keyword>
<dbReference type="Gene3D" id="2.40.50.100">
    <property type="match status" value="1"/>
</dbReference>
<evidence type="ECO:0000256" key="14">
    <source>
        <dbReference type="ARBA" id="ARBA00023078"/>
    </source>
</evidence>
<evidence type="ECO:0000256" key="9">
    <source>
        <dbReference type="ARBA" id="ARBA00022723"/>
    </source>
</evidence>
<keyword evidence="6" id="KW-0602">Photosynthesis</keyword>
<dbReference type="SUPFAM" id="SSF51246">
    <property type="entry name" value="Rudiment single hybrid motif"/>
    <property type="match status" value="1"/>
</dbReference>
<evidence type="ECO:0000256" key="5">
    <source>
        <dbReference type="ARBA" id="ARBA00022448"/>
    </source>
</evidence>
<dbReference type="Pfam" id="PF01333">
    <property type="entry name" value="Apocytochr_F_C"/>
    <property type="match status" value="1"/>
</dbReference>
<dbReference type="GO" id="GO:0005506">
    <property type="term" value="F:iron ion binding"/>
    <property type="evidence" value="ECO:0007669"/>
    <property type="project" value="InterPro"/>
</dbReference>
<keyword evidence="7" id="KW-0349">Heme</keyword>
<evidence type="ECO:0000313" key="19">
    <source>
        <dbReference type="Proteomes" id="UP001291623"/>
    </source>
</evidence>
<organism evidence="18 19">
    <name type="scientific">Anisodus tanguticus</name>
    <dbReference type="NCBI Taxonomy" id="243964"/>
    <lineage>
        <taxon>Eukaryota</taxon>
        <taxon>Viridiplantae</taxon>
        <taxon>Streptophyta</taxon>
        <taxon>Embryophyta</taxon>
        <taxon>Tracheophyta</taxon>
        <taxon>Spermatophyta</taxon>
        <taxon>Magnoliopsida</taxon>
        <taxon>eudicotyledons</taxon>
        <taxon>Gunneridae</taxon>
        <taxon>Pentapetalae</taxon>
        <taxon>asterids</taxon>
        <taxon>lamiids</taxon>
        <taxon>Solanales</taxon>
        <taxon>Solanaceae</taxon>
        <taxon>Solanoideae</taxon>
        <taxon>Hyoscyameae</taxon>
        <taxon>Anisodus</taxon>
    </lineage>
</organism>
<dbReference type="InterPro" id="IPR011054">
    <property type="entry name" value="Rudment_hybrid_motif"/>
</dbReference>
<dbReference type="FunFam" id="1.20.5.700:FF:000001">
    <property type="entry name" value="Cytochrome f"/>
    <property type="match status" value="1"/>
</dbReference>
<keyword evidence="11" id="KW-0249">Electron transport</keyword>
<comment type="cofactor">
    <cofactor evidence="1">
        <name>heme</name>
        <dbReference type="ChEBI" id="CHEBI:30413"/>
    </cofactor>
</comment>
<sequence length="225" mass="24586">MNQDERSDVLVRSGLLLVILLSRKIEYCSKKVTRSPFSSIIFAVDDPVGVRMNERIPPLYGLYAPLVPHTPFGKGCRGLQESSSDLSRWSAGIGEGVRFIPTASKSKNTVSNATAAGIVSKIIRKDKGGYDISITDASDGRQVVDIIPPGPELLVTEGESIKFDQPLMSNPNIGGFCQGDAKIVLQDSLRVQGLLFFLASVILAQIFLVQQKKEFEKVQLAEMNF</sequence>